<name>A0A8J2L402_9HEXA</name>
<evidence type="ECO:0000313" key="3">
    <source>
        <dbReference type="Proteomes" id="UP000708208"/>
    </source>
</evidence>
<organism evidence="2 3">
    <name type="scientific">Allacma fusca</name>
    <dbReference type="NCBI Taxonomy" id="39272"/>
    <lineage>
        <taxon>Eukaryota</taxon>
        <taxon>Metazoa</taxon>
        <taxon>Ecdysozoa</taxon>
        <taxon>Arthropoda</taxon>
        <taxon>Hexapoda</taxon>
        <taxon>Collembola</taxon>
        <taxon>Symphypleona</taxon>
        <taxon>Sminthuridae</taxon>
        <taxon>Allacma</taxon>
    </lineage>
</organism>
<dbReference type="GO" id="GO:0005783">
    <property type="term" value="C:endoplasmic reticulum"/>
    <property type="evidence" value="ECO:0007669"/>
    <property type="project" value="InterPro"/>
</dbReference>
<keyword evidence="3" id="KW-1185">Reference proteome</keyword>
<dbReference type="AlphaFoldDB" id="A0A8J2L402"/>
<dbReference type="GO" id="GO:0004656">
    <property type="term" value="F:procollagen-proline 4-dioxygenase activity"/>
    <property type="evidence" value="ECO:0007669"/>
    <property type="project" value="InterPro"/>
</dbReference>
<gene>
    <name evidence="2" type="ORF">AFUS01_LOCUS38308</name>
</gene>
<sequence>MKKSFASNKALNSYIKDFKESVQNLRRYKGSLTKRVKAVTSNPVATFRFIRRIVNDLPELKLRMKQYDELFEDFPRTWPWLTYDDLDDAMLTIIKINYFYNLDAESVQLQIER</sequence>
<feature type="domain" description="Prolyl 4-hydroxylase N-terminal" evidence="1">
    <location>
        <begin position="9"/>
        <end position="107"/>
    </location>
</feature>
<protein>
    <recommendedName>
        <fullName evidence="1">Prolyl 4-hydroxylase N-terminal domain-containing protein</fullName>
    </recommendedName>
</protein>
<proteinExistence type="predicted"/>
<evidence type="ECO:0000313" key="2">
    <source>
        <dbReference type="EMBL" id="CAG7828377.1"/>
    </source>
</evidence>
<evidence type="ECO:0000259" key="1">
    <source>
        <dbReference type="Pfam" id="PF08336"/>
    </source>
</evidence>
<reference evidence="2" key="1">
    <citation type="submission" date="2021-06" db="EMBL/GenBank/DDBJ databases">
        <authorList>
            <person name="Hodson N. C."/>
            <person name="Mongue J. A."/>
            <person name="Jaron S. K."/>
        </authorList>
    </citation>
    <scope>NUCLEOTIDE SEQUENCE</scope>
</reference>
<dbReference type="EMBL" id="CAJVCH010547230">
    <property type="protein sequence ID" value="CAG7828377.1"/>
    <property type="molecule type" value="Genomic_DNA"/>
</dbReference>
<dbReference type="InterPro" id="IPR013547">
    <property type="entry name" value="P4H_N"/>
</dbReference>
<comment type="caution">
    <text evidence="2">The sequence shown here is derived from an EMBL/GenBank/DDBJ whole genome shotgun (WGS) entry which is preliminary data.</text>
</comment>
<dbReference type="Proteomes" id="UP000708208">
    <property type="component" value="Unassembled WGS sequence"/>
</dbReference>
<dbReference type="Pfam" id="PF08336">
    <property type="entry name" value="P4Ha_N"/>
    <property type="match status" value="1"/>
</dbReference>
<accession>A0A8J2L402</accession>